<name>A0A1G6RUH9_9BACT</name>
<keyword evidence="2" id="KW-1185">Reference proteome</keyword>
<gene>
    <name evidence="1" type="ORF">SAMN05660835_01851</name>
</gene>
<evidence type="ECO:0000313" key="1">
    <source>
        <dbReference type="EMBL" id="SDD07596.1"/>
    </source>
</evidence>
<accession>A0A1G6RUH9</accession>
<evidence type="ECO:0000313" key="2">
    <source>
        <dbReference type="Proteomes" id="UP000199411"/>
    </source>
</evidence>
<dbReference type="Proteomes" id="UP000199411">
    <property type="component" value="Unassembled WGS sequence"/>
</dbReference>
<sequence length="40" mass="4578">LLTQAEANYYGAIYGYCIALEKLANAVGKTDEFDYLIRFR</sequence>
<dbReference type="AlphaFoldDB" id="A0A1G6RUH9"/>
<feature type="non-terminal residue" evidence="1">
    <location>
        <position position="1"/>
    </location>
</feature>
<dbReference type="EMBL" id="FMYU01000021">
    <property type="protein sequence ID" value="SDD07596.1"/>
    <property type="molecule type" value="Genomic_DNA"/>
</dbReference>
<proteinExistence type="predicted"/>
<reference evidence="2" key="1">
    <citation type="submission" date="2016-10" db="EMBL/GenBank/DDBJ databases">
        <authorList>
            <person name="Varghese N."/>
            <person name="Submissions S."/>
        </authorList>
    </citation>
    <scope>NUCLEOTIDE SEQUENCE [LARGE SCALE GENOMIC DNA]</scope>
    <source>
        <strain evidence="2">DSM 8415</strain>
    </source>
</reference>
<protein>
    <submittedName>
        <fullName evidence="1">Uncharacterized protein</fullName>
    </submittedName>
</protein>
<organism evidence="1 2">
    <name type="scientific">Desulfurella multipotens</name>
    <dbReference type="NCBI Taxonomy" id="79269"/>
    <lineage>
        <taxon>Bacteria</taxon>
        <taxon>Pseudomonadati</taxon>
        <taxon>Campylobacterota</taxon>
        <taxon>Desulfurellia</taxon>
        <taxon>Desulfurellales</taxon>
        <taxon>Desulfurellaceae</taxon>
        <taxon>Desulfurella</taxon>
    </lineage>
</organism>